<evidence type="ECO:0000313" key="1">
    <source>
        <dbReference type="EMBL" id="EAR81808.1"/>
    </source>
</evidence>
<keyword evidence="2" id="KW-1185">Reference proteome</keyword>
<dbReference type="InParanoid" id="Q228U1"/>
<dbReference type="RefSeq" id="XP_001029471.1">
    <property type="nucleotide sequence ID" value="XM_001029471.1"/>
</dbReference>
<name>Q228U1_TETTS</name>
<dbReference type="GeneID" id="7826657"/>
<reference evidence="2" key="1">
    <citation type="journal article" date="2006" name="PLoS Biol.">
        <title>Macronuclear genome sequence of the ciliate Tetrahymena thermophila, a model eukaryote.</title>
        <authorList>
            <person name="Eisen J.A."/>
            <person name="Coyne R.S."/>
            <person name="Wu M."/>
            <person name="Wu D."/>
            <person name="Thiagarajan M."/>
            <person name="Wortman J.R."/>
            <person name="Badger J.H."/>
            <person name="Ren Q."/>
            <person name="Amedeo P."/>
            <person name="Jones K.M."/>
            <person name="Tallon L.J."/>
            <person name="Delcher A.L."/>
            <person name="Salzberg S.L."/>
            <person name="Silva J.C."/>
            <person name="Haas B.J."/>
            <person name="Majoros W.H."/>
            <person name="Farzad M."/>
            <person name="Carlton J.M."/>
            <person name="Smith R.K. Jr."/>
            <person name="Garg J."/>
            <person name="Pearlman R.E."/>
            <person name="Karrer K.M."/>
            <person name="Sun L."/>
            <person name="Manning G."/>
            <person name="Elde N.C."/>
            <person name="Turkewitz A.P."/>
            <person name="Asai D.J."/>
            <person name="Wilkes D.E."/>
            <person name="Wang Y."/>
            <person name="Cai H."/>
            <person name="Collins K."/>
            <person name="Stewart B.A."/>
            <person name="Lee S.R."/>
            <person name="Wilamowska K."/>
            <person name="Weinberg Z."/>
            <person name="Ruzzo W.L."/>
            <person name="Wloga D."/>
            <person name="Gaertig J."/>
            <person name="Frankel J."/>
            <person name="Tsao C.-C."/>
            <person name="Gorovsky M.A."/>
            <person name="Keeling P.J."/>
            <person name="Waller R.F."/>
            <person name="Patron N.J."/>
            <person name="Cherry J.M."/>
            <person name="Stover N.A."/>
            <person name="Krieger C.J."/>
            <person name="del Toro C."/>
            <person name="Ryder H.F."/>
            <person name="Williamson S.C."/>
            <person name="Barbeau R.A."/>
            <person name="Hamilton E.P."/>
            <person name="Orias E."/>
        </authorList>
    </citation>
    <scope>NUCLEOTIDE SEQUENCE [LARGE SCALE GENOMIC DNA]</scope>
    <source>
        <strain evidence="2">SB210</strain>
    </source>
</reference>
<proteinExistence type="predicted"/>
<dbReference type="Proteomes" id="UP000009168">
    <property type="component" value="Unassembled WGS sequence"/>
</dbReference>
<sequence>MVELFSEQYFLQNQQKKFVVPSLLQLASRLHLSKFNFQQFIILQKQPLLQNINQIQFNFQKVKLKFH</sequence>
<evidence type="ECO:0000313" key="2">
    <source>
        <dbReference type="Proteomes" id="UP000009168"/>
    </source>
</evidence>
<gene>
    <name evidence="1" type="ORF">TTHERM_01498870</name>
</gene>
<accession>Q228U1</accession>
<protein>
    <submittedName>
        <fullName evidence="1">Uncharacterized protein</fullName>
    </submittedName>
</protein>
<dbReference type="EMBL" id="GG662528">
    <property type="protein sequence ID" value="EAR81808.1"/>
    <property type="molecule type" value="Genomic_DNA"/>
</dbReference>
<dbReference type="KEGG" id="tet:TTHERM_01498870"/>
<dbReference type="HOGENOM" id="CLU_2818119_0_0_1"/>
<dbReference type="AlphaFoldDB" id="Q228U1"/>
<organism evidence="1 2">
    <name type="scientific">Tetrahymena thermophila (strain SB210)</name>
    <dbReference type="NCBI Taxonomy" id="312017"/>
    <lineage>
        <taxon>Eukaryota</taxon>
        <taxon>Sar</taxon>
        <taxon>Alveolata</taxon>
        <taxon>Ciliophora</taxon>
        <taxon>Intramacronucleata</taxon>
        <taxon>Oligohymenophorea</taxon>
        <taxon>Hymenostomatida</taxon>
        <taxon>Tetrahymenina</taxon>
        <taxon>Tetrahymenidae</taxon>
        <taxon>Tetrahymena</taxon>
    </lineage>
</organism>